<dbReference type="PANTHER" id="PTHR19422:SF123">
    <property type="entry name" value="RT1 CLASS I, LOCUS CE15"/>
    <property type="match status" value="1"/>
</dbReference>
<dbReference type="InterPro" id="IPR029054">
    <property type="entry name" value="dUTPase-like"/>
</dbReference>
<dbReference type="InterPro" id="IPR021109">
    <property type="entry name" value="Peptidase_aspartic_dom_sf"/>
</dbReference>
<dbReference type="PROSITE" id="PS00141">
    <property type="entry name" value="ASP_PROTEASE"/>
    <property type="match status" value="1"/>
</dbReference>
<accession>A0A099ZPY1</accession>
<evidence type="ECO:0000256" key="3">
    <source>
        <dbReference type="ARBA" id="ARBA00022801"/>
    </source>
</evidence>
<dbReference type="STRING" id="94827.A0A099ZPY1"/>
<feature type="non-terminal residue" evidence="5">
    <location>
        <position position="154"/>
    </location>
</feature>
<reference evidence="5 6" key="1">
    <citation type="submission" date="2014-06" db="EMBL/GenBank/DDBJ databases">
        <title>Genome evolution of avian class.</title>
        <authorList>
            <person name="Zhang G."/>
            <person name="Li C."/>
        </authorList>
    </citation>
    <scope>NUCLEOTIDE SEQUENCE [LARGE SCALE GENOMIC DNA]</scope>
    <source>
        <strain evidence="5">BGI_N309</strain>
    </source>
</reference>
<keyword evidence="6" id="KW-1185">Reference proteome</keyword>
<dbReference type="SUPFAM" id="SSF50630">
    <property type="entry name" value="Acid proteases"/>
    <property type="match status" value="1"/>
</dbReference>
<evidence type="ECO:0000256" key="2">
    <source>
        <dbReference type="ARBA" id="ARBA00022750"/>
    </source>
</evidence>
<dbReference type="InterPro" id="IPR033704">
    <property type="entry name" value="dUTPase_trimeric"/>
</dbReference>
<keyword evidence="1" id="KW-0645">Protease</keyword>
<dbReference type="EMBL" id="KL896818">
    <property type="protein sequence ID" value="KGL83877.1"/>
    <property type="molecule type" value="Genomic_DNA"/>
</dbReference>
<organism evidence="5 6">
    <name type="scientific">Tinamus guttatus</name>
    <name type="common">White-throated tinamou</name>
    <dbReference type="NCBI Taxonomy" id="94827"/>
    <lineage>
        <taxon>Eukaryota</taxon>
        <taxon>Metazoa</taxon>
        <taxon>Chordata</taxon>
        <taxon>Craniata</taxon>
        <taxon>Vertebrata</taxon>
        <taxon>Euteleostomi</taxon>
        <taxon>Archelosauria</taxon>
        <taxon>Archosauria</taxon>
        <taxon>Dinosauria</taxon>
        <taxon>Saurischia</taxon>
        <taxon>Theropoda</taxon>
        <taxon>Coelurosauria</taxon>
        <taxon>Aves</taxon>
        <taxon>Palaeognathae</taxon>
        <taxon>Tinamiformes</taxon>
        <taxon>Tinamidae</taxon>
        <taxon>Tinamus</taxon>
    </lineage>
</organism>
<dbReference type="Proteomes" id="UP000053641">
    <property type="component" value="Unassembled WGS sequence"/>
</dbReference>
<gene>
    <name evidence="5" type="ORF">N309_12572</name>
</gene>
<evidence type="ECO:0000256" key="1">
    <source>
        <dbReference type="ARBA" id="ARBA00022670"/>
    </source>
</evidence>
<dbReference type="InterPro" id="IPR001969">
    <property type="entry name" value="Aspartic_peptidase_AS"/>
</dbReference>
<keyword evidence="3" id="KW-0378">Hydrolase</keyword>
<dbReference type="InterPro" id="IPR051592">
    <property type="entry name" value="HERV-K_Pro_peptidase_A2"/>
</dbReference>
<protein>
    <recommendedName>
        <fullName evidence="4">Peptidase A2 domain-containing protein</fullName>
    </recommendedName>
</protein>
<keyword evidence="2" id="KW-0064">Aspartyl protease</keyword>
<dbReference type="CDD" id="cd07557">
    <property type="entry name" value="trimeric_dUTPase"/>
    <property type="match status" value="1"/>
</dbReference>
<name>A0A099ZPY1_TINGU</name>
<dbReference type="GO" id="GO:0006508">
    <property type="term" value="P:proteolysis"/>
    <property type="evidence" value="ECO:0007669"/>
    <property type="project" value="UniProtKB-KW"/>
</dbReference>
<dbReference type="PANTHER" id="PTHR19422">
    <property type="entry name" value="GAG RETROVIRAL POLYPROTEIN"/>
    <property type="match status" value="1"/>
</dbReference>
<dbReference type="InterPro" id="IPR001995">
    <property type="entry name" value="Peptidase_A2_cat"/>
</dbReference>
<sequence length="154" mass="16183">GSAGVDLATTIEVLITDTSVVLIPTGVHGPLGRGMAALLIGRFSTTRQGLFVLPAVINADFKGEIKIMVWTPIPPCTVPAGSRIAQLVYFLPQTPNAANINHGTGSFGSTGHEIFWTQQITMNRPQISCTLQAGLIKFNVQGILDSGADVTVIA</sequence>
<dbReference type="SUPFAM" id="SSF51283">
    <property type="entry name" value="dUTPase-like"/>
    <property type="match status" value="1"/>
</dbReference>
<evidence type="ECO:0000313" key="6">
    <source>
        <dbReference type="Proteomes" id="UP000053641"/>
    </source>
</evidence>
<feature type="domain" description="Peptidase A2" evidence="4">
    <location>
        <begin position="140"/>
        <end position="154"/>
    </location>
</feature>
<proteinExistence type="predicted"/>
<dbReference type="Gene3D" id="2.40.70.10">
    <property type="entry name" value="Acid Proteases"/>
    <property type="match status" value="1"/>
</dbReference>
<dbReference type="Pfam" id="PF00692">
    <property type="entry name" value="dUTPase"/>
    <property type="match status" value="1"/>
</dbReference>
<dbReference type="GO" id="GO:0004190">
    <property type="term" value="F:aspartic-type endopeptidase activity"/>
    <property type="evidence" value="ECO:0007669"/>
    <property type="project" value="UniProtKB-KW"/>
</dbReference>
<dbReference type="InterPro" id="IPR036157">
    <property type="entry name" value="dUTPase-like_sf"/>
</dbReference>
<dbReference type="PROSITE" id="PS50175">
    <property type="entry name" value="ASP_PROT_RETROV"/>
    <property type="match status" value="1"/>
</dbReference>
<dbReference type="AlphaFoldDB" id="A0A099ZPY1"/>
<evidence type="ECO:0000313" key="5">
    <source>
        <dbReference type="EMBL" id="KGL83877.1"/>
    </source>
</evidence>
<dbReference type="Gene3D" id="2.70.40.10">
    <property type="match status" value="1"/>
</dbReference>
<evidence type="ECO:0000259" key="4">
    <source>
        <dbReference type="PROSITE" id="PS50175"/>
    </source>
</evidence>
<feature type="non-terminal residue" evidence="5">
    <location>
        <position position="1"/>
    </location>
</feature>